<gene>
    <name evidence="3" type="ORF">OXX778_LOCUS14350</name>
</gene>
<feature type="signal peptide" evidence="2">
    <location>
        <begin position="1"/>
        <end position="24"/>
    </location>
</feature>
<protein>
    <submittedName>
        <fullName evidence="3">Uncharacterized protein</fullName>
    </submittedName>
</protein>
<name>A0A814DJ42_9BILA</name>
<organism evidence="3 4">
    <name type="scientific">Brachionus calyciflorus</name>
    <dbReference type="NCBI Taxonomy" id="104777"/>
    <lineage>
        <taxon>Eukaryota</taxon>
        <taxon>Metazoa</taxon>
        <taxon>Spiralia</taxon>
        <taxon>Gnathifera</taxon>
        <taxon>Rotifera</taxon>
        <taxon>Eurotatoria</taxon>
        <taxon>Monogononta</taxon>
        <taxon>Pseudotrocha</taxon>
        <taxon>Ploima</taxon>
        <taxon>Brachionidae</taxon>
        <taxon>Brachionus</taxon>
    </lineage>
</organism>
<sequence length="312" mass="36340">MNQKTNFRIILLSILCVLIKTIYSQSSNEDSGEIFKDDTDASSEFKKYHKRLETIDGVEIASSYKEYLDLALGDLEDRLKKSNLKLADFKERIFKRTTLLKEIEREIEKRKEYSLQLSEKDKFLRTRLIRNTEMKSALQNLADIAGYKLNTIEKNQYLLESNSSENLNSILNEDETQVVNSRNLTNALVDKWEKSKNSSTYTRYIEMAYAEVDSILVADKQTLIDLIRKLKTNEYKLKELEQLRVKVNSSLTRLNELESSLSNLINHDLQISNTVKQLEKQMVQFNQDNMNNLQNLNNNNNNNSNNIQTKGE</sequence>
<accession>A0A814DJ42</accession>
<evidence type="ECO:0000313" key="4">
    <source>
        <dbReference type="Proteomes" id="UP000663879"/>
    </source>
</evidence>
<keyword evidence="2" id="KW-0732">Signal</keyword>
<dbReference type="AlphaFoldDB" id="A0A814DJ42"/>
<proteinExistence type="predicted"/>
<evidence type="ECO:0000256" key="2">
    <source>
        <dbReference type="SAM" id="SignalP"/>
    </source>
</evidence>
<keyword evidence="4" id="KW-1185">Reference proteome</keyword>
<feature type="coiled-coil region" evidence="1">
    <location>
        <begin position="223"/>
        <end position="310"/>
    </location>
</feature>
<evidence type="ECO:0000313" key="3">
    <source>
        <dbReference type="EMBL" id="CAF0959094.1"/>
    </source>
</evidence>
<reference evidence="3" key="1">
    <citation type="submission" date="2021-02" db="EMBL/GenBank/DDBJ databases">
        <authorList>
            <person name="Nowell W R."/>
        </authorList>
    </citation>
    <scope>NUCLEOTIDE SEQUENCE</scope>
    <source>
        <strain evidence="3">Ploen Becks lab</strain>
    </source>
</reference>
<evidence type="ECO:0000256" key="1">
    <source>
        <dbReference type="SAM" id="Coils"/>
    </source>
</evidence>
<comment type="caution">
    <text evidence="3">The sequence shown here is derived from an EMBL/GenBank/DDBJ whole genome shotgun (WGS) entry which is preliminary data.</text>
</comment>
<feature type="chain" id="PRO_5032907841" evidence="2">
    <location>
        <begin position="25"/>
        <end position="312"/>
    </location>
</feature>
<dbReference type="OrthoDB" id="10404148at2759"/>
<dbReference type="EMBL" id="CAJNOC010002940">
    <property type="protein sequence ID" value="CAF0959094.1"/>
    <property type="molecule type" value="Genomic_DNA"/>
</dbReference>
<keyword evidence="1" id="KW-0175">Coiled coil</keyword>
<dbReference type="Proteomes" id="UP000663879">
    <property type="component" value="Unassembled WGS sequence"/>
</dbReference>